<keyword evidence="2" id="KW-0732">Signal</keyword>
<keyword evidence="1" id="KW-0812">Transmembrane</keyword>
<protein>
    <recommendedName>
        <fullName evidence="5">Protein BatD</fullName>
    </recommendedName>
</protein>
<dbReference type="PANTHER" id="PTHR40940">
    <property type="entry name" value="PROTEIN BATD-RELATED"/>
    <property type="match status" value="1"/>
</dbReference>
<evidence type="ECO:0000256" key="2">
    <source>
        <dbReference type="SAM" id="SignalP"/>
    </source>
</evidence>
<dbReference type="PANTHER" id="PTHR40940:SF1">
    <property type="entry name" value="PROTEIN BATD"/>
    <property type="match status" value="1"/>
</dbReference>
<reference evidence="3 4" key="1">
    <citation type="submission" date="2018-07" db="EMBL/GenBank/DDBJ databases">
        <title>Halioglobus sp. genome submission.</title>
        <authorList>
            <person name="Ye M.-Q."/>
            <person name="Du Z.-J."/>
        </authorList>
    </citation>
    <scope>NUCLEOTIDE SEQUENCE [LARGE SCALE GENOMIC DNA]</scope>
    <source>
        <strain evidence="3 4">U0301</strain>
    </source>
</reference>
<proteinExistence type="predicted"/>
<dbReference type="AlphaFoldDB" id="A0A3L7E0B1"/>
<feature type="chain" id="PRO_5018311745" description="Protein BatD" evidence="2">
    <location>
        <begin position="21"/>
        <end position="355"/>
    </location>
</feature>
<evidence type="ECO:0000313" key="3">
    <source>
        <dbReference type="EMBL" id="RLQ21823.1"/>
    </source>
</evidence>
<feature type="signal peptide" evidence="2">
    <location>
        <begin position="1"/>
        <end position="20"/>
    </location>
</feature>
<keyword evidence="1" id="KW-1133">Transmembrane helix</keyword>
<dbReference type="RefSeq" id="WP_117954514.1">
    <property type="nucleotide sequence ID" value="NZ_QRAN01000010.1"/>
</dbReference>
<name>A0A3L7E0B1_9GAMM</name>
<keyword evidence="4" id="KW-1185">Reference proteome</keyword>
<gene>
    <name evidence="3" type="ORF">DWB85_11090</name>
</gene>
<keyword evidence="1" id="KW-0472">Membrane</keyword>
<evidence type="ECO:0000256" key="1">
    <source>
        <dbReference type="SAM" id="Phobius"/>
    </source>
</evidence>
<sequence length="355" mass="39089">MKRHLLSWLLVLLAPLGGLAASPLDTLLENGSLSIDSRLQHDGALVPGQYARMVIEIGTSTWFTGGTRIRLPEVPGLVILQTEQFAANASETRDGTTWVLQRWTIDLYPQRPGEFRVPAMELSLQVNGGDLGNISGSATSPPLAFSVSLPAALEQAEFWVASPDYTVTQTVDRELDRLEPGDAFERRITFRAEDVPAMMLPALNADGQDGLAAYPAPPVLDNSSNRGQRVASREQSISYVAEQPGRYVLPAEEFFWWDTRDETLKVLSIPALEVTVTGQAAAPVESSSPLPWRTLALAALAPLVVMAVLRLLLRHRPWQRLAFLRKPLHKLWRVLLSLRQPALPRRLNPDSSAGD</sequence>
<evidence type="ECO:0008006" key="5">
    <source>
        <dbReference type="Google" id="ProtNLM"/>
    </source>
</evidence>
<comment type="caution">
    <text evidence="3">The sequence shown here is derived from an EMBL/GenBank/DDBJ whole genome shotgun (WGS) entry which is preliminary data.</text>
</comment>
<evidence type="ECO:0000313" key="4">
    <source>
        <dbReference type="Proteomes" id="UP000265509"/>
    </source>
</evidence>
<dbReference type="EMBL" id="QRAN01000010">
    <property type="protein sequence ID" value="RLQ21823.1"/>
    <property type="molecule type" value="Genomic_DNA"/>
</dbReference>
<dbReference type="InterPro" id="IPR025738">
    <property type="entry name" value="BatD"/>
</dbReference>
<dbReference type="Proteomes" id="UP000265509">
    <property type="component" value="Unassembled WGS sequence"/>
</dbReference>
<dbReference type="OrthoDB" id="5293418at2"/>
<accession>A0A3L7E0B1</accession>
<organism evidence="3 4">
    <name type="scientific">Seongchinamella sediminis</name>
    <dbReference type="NCBI Taxonomy" id="2283635"/>
    <lineage>
        <taxon>Bacteria</taxon>
        <taxon>Pseudomonadati</taxon>
        <taxon>Pseudomonadota</taxon>
        <taxon>Gammaproteobacteria</taxon>
        <taxon>Cellvibrionales</taxon>
        <taxon>Halieaceae</taxon>
        <taxon>Seongchinamella</taxon>
    </lineage>
</organism>
<feature type="transmembrane region" description="Helical" evidence="1">
    <location>
        <begin position="292"/>
        <end position="313"/>
    </location>
</feature>